<gene>
    <name evidence="10" type="ORF">GWK17_04730</name>
</gene>
<dbReference type="GO" id="GO:0020037">
    <property type="term" value="F:heme binding"/>
    <property type="evidence" value="ECO:0007669"/>
    <property type="project" value="InterPro"/>
</dbReference>
<dbReference type="AlphaFoldDB" id="A0A846TSE8"/>
<evidence type="ECO:0000256" key="4">
    <source>
        <dbReference type="ARBA" id="ARBA00022982"/>
    </source>
</evidence>
<dbReference type="PROSITE" id="PS51007">
    <property type="entry name" value="CYTC"/>
    <property type="match status" value="1"/>
</dbReference>
<evidence type="ECO:0000256" key="2">
    <source>
        <dbReference type="ARBA" id="ARBA00022617"/>
    </source>
</evidence>
<dbReference type="EMBL" id="JAAVUM010000002">
    <property type="protein sequence ID" value="NKE04776.1"/>
    <property type="molecule type" value="Genomic_DNA"/>
</dbReference>
<dbReference type="InterPro" id="IPR036909">
    <property type="entry name" value="Cyt_c-like_dom_sf"/>
</dbReference>
<dbReference type="RefSeq" id="WP_167831255.1">
    <property type="nucleotide sequence ID" value="NZ_JAAVUM010000002.1"/>
</dbReference>
<evidence type="ECO:0000259" key="9">
    <source>
        <dbReference type="PROSITE" id="PS51007"/>
    </source>
</evidence>
<dbReference type="PANTHER" id="PTHR37823">
    <property type="entry name" value="CYTOCHROME C-553-LIKE"/>
    <property type="match status" value="1"/>
</dbReference>
<dbReference type="InterPro" id="IPR051811">
    <property type="entry name" value="Cytochrome_c550/c551-like"/>
</dbReference>
<evidence type="ECO:0000256" key="6">
    <source>
        <dbReference type="PROSITE-ProRule" id="PRU00433"/>
    </source>
</evidence>
<protein>
    <submittedName>
        <fullName evidence="10">Cytochrome c</fullName>
    </submittedName>
</protein>
<keyword evidence="5 6" id="KW-0408">Iron</keyword>
<keyword evidence="8" id="KW-0472">Membrane</keyword>
<dbReference type="Pfam" id="PF22819">
    <property type="entry name" value="TcaA_5th"/>
    <property type="match status" value="1"/>
</dbReference>
<comment type="caution">
    <text evidence="10">The sequence shown here is derived from an EMBL/GenBank/DDBJ whole genome shotgun (WGS) entry which is preliminary data.</text>
</comment>
<evidence type="ECO:0000256" key="5">
    <source>
        <dbReference type="ARBA" id="ARBA00023004"/>
    </source>
</evidence>
<evidence type="ECO:0000256" key="1">
    <source>
        <dbReference type="ARBA" id="ARBA00022448"/>
    </source>
</evidence>
<dbReference type="PANTHER" id="PTHR37823:SF4">
    <property type="entry name" value="MENAQUINOL-CYTOCHROME C REDUCTASE CYTOCHROME B_C SUBUNIT"/>
    <property type="match status" value="1"/>
</dbReference>
<feature type="domain" description="Cytochrome c" evidence="9">
    <location>
        <begin position="330"/>
        <end position="402"/>
    </location>
</feature>
<keyword evidence="4" id="KW-0249">Electron transport</keyword>
<dbReference type="Gene3D" id="1.10.760.10">
    <property type="entry name" value="Cytochrome c-like domain"/>
    <property type="match status" value="1"/>
</dbReference>
<dbReference type="InterPro" id="IPR054528">
    <property type="entry name" value="TcaA_5th"/>
</dbReference>
<feature type="compositionally biased region" description="Basic and acidic residues" evidence="7">
    <location>
        <begin position="148"/>
        <end position="159"/>
    </location>
</feature>
<keyword evidence="1" id="KW-0813">Transport</keyword>
<evidence type="ECO:0000313" key="11">
    <source>
        <dbReference type="Proteomes" id="UP000587942"/>
    </source>
</evidence>
<dbReference type="GO" id="GO:0046872">
    <property type="term" value="F:metal ion binding"/>
    <property type="evidence" value="ECO:0007669"/>
    <property type="project" value="UniProtKB-KW"/>
</dbReference>
<feature type="transmembrane region" description="Helical" evidence="8">
    <location>
        <begin position="14"/>
        <end position="32"/>
    </location>
</feature>
<reference evidence="10 11" key="1">
    <citation type="submission" date="2020-03" db="EMBL/GenBank/DDBJ databases">
        <authorList>
            <person name="Sun Q."/>
        </authorList>
    </citation>
    <scope>NUCLEOTIDE SEQUENCE [LARGE SCALE GENOMIC DNA]</scope>
    <source>
        <strain evidence="10 11">KACC 21451</strain>
    </source>
</reference>
<evidence type="ECO:0000256" key="7">
    <source>
        <dbReference type="SAM" id="MobiDB-lite"/>
    </source>
</evidence>
<accession>A0A846TSE8</accession>
<dbReference type="Pfam" id="PF13442">
    <property type="entry name" value="Cytochrome_CBB3"/>
    <property type="match status" value="1"/>
</dbReference>
<organism evidence="10 11">
    <name type="scientific">Mesobacillus selenatarsenatis</name>
    <dbReference type="NCBI Taxonomy" id="388741"/>
    <lineage>
        <taxon>Bacteria</taxon>
        <taxon>Bacillati</taxon>
        <taxon>Bacillota</taxon>
        <taxon>Bacilli</taxon>
        <taxon>Bacillales</taxon>
        <taxon>Bacillaceae</taxon>
        <taxon>Mesobacillus</taxon>
    </lineage>
</organism>
<evidence type="ECO:0000256" key="8">
    <source>
        <dbReference type="SAM" id="Phobius"/>
    </source>
</evidence>
<dbReference type="GO" id="GO:0009055">
    <property type="term" value="F:electron transfer activity"/>
    <property type="evidence" value="ECO:0007669"/>
    <property type="project" value="InterPro"/>
</dbReference>
<dbReference type="Proteomes" id="UP000587942">
    <property type="component" value="Unassembled WGS sequence"/>
</dbReference>
<sequence length="404" mass="46363">MGYIIGFFRVLKDVFLFILGLMFLALFFFRVVEWGLEYKVVQPKADKMAYEITSFAEANEVVFTDDLLSKFVKSWKKSGWIKDNEEITIRYVQFGNDKRFRVNVTLTADYWDHSVRPTGSSEMNGINWGEPPRETVRGEFPPFEDDKEDKKQVAEQKTETEEENQENANVLAEDEKTTQIEKISHDSITAFISHYVSAGISAIDQNDFSLVQDLLDPTGKAYKESKNYIKHMNEKGIQQELLDMDVTKIVPYNSDGFKVFTTEEYRVIDSNETIKIKRYQSEYHLVLLNDGKLALRELVETNLLSSAEVDRAIYNNHDGNTDFYDMEEETVHADPAYIYEQACASCHGGGFEGGVGPELYSVGYRMDINEIKYIIMYGQGSMPPMLDEREAEAMAAYLVGLQQE</sequence>
<name>A0A846TSE8_9BACI</name>
<keyword evidence="8" id="KW-0812">Transmembrane</keyword>
<feature type="region of interest" description="Disordered" evidence="7">
    <location>
        <begin position="122"/>
        <end position="176"/>
    </location>
</feature>
<keyword evidence="2 6" id="KW-0349">Heme</keyword>
<evidence type="ECO:0000313" key="10">
    <source>
        <dbReference type="EMBL" id="NKE04776.1"/>
    </source>
</evidence>
<keyword evidence="8" id="KW-1133">Transmembrane helix</keyword>
<proteinExistence type="predicted"/>
<dbReference type="InterPro" id="IPR009056">
    <property type="entry name" value="Cyt_c-like_dom"/>
</dbReference>
<keyword evidence="3 6" id="KW-0479">Metal-binding</keyword>
<dbReference type="SUPFAM" id="SSF46626">
    <property type="entry name" value="Cytochrome c"/>
    <property type="match status" value="1"/>
</dbReference>
<evidence type="ECO:0000256" key="3">
    <source>
        <dbReference type="ARBA" id="ARBA00022723"/>
    </source>
</evidence>